<dbReference type="InterPro" id="IPR035069">
    <property type="entry name" value="TTHA1013/TTHA0281-like"/>
</dbReference>
<evidence type="ECO:0000313" key="1">
    <source>
        <dbReference type="EMBL" id="OGM92797.1"/>
    </source>
</evidence>
<dbReference type="STRING" id="1802559.A2372_01270"/>
<evidence type="ECO:0008006" key="3">
    <source>
        <dbReference type="Google" id="ProtNLM"/>
    </source>
</evidence>
<reference evidence="1 2" key="1">
    <citation type="journal article" date="2016" name="Nat. Commun.">
        <title>Thousands of microbial genomes shed light on interconnected biogeochemical processes in an aquifer system.</title>
        <authorList>
            <person name="Anantharaman K."/>
            <person name="Brown C.T."/>
            <person name="Hug L.A."/>
            <person name="Sharon I."/>
            <person name="Castelle C.J."/>
            <person name="Probst A.J."/>
            <person name="Thomas B.C."/>
            <person name="Singh A."/>
            <person name="Wilkins M.J."/>
            <person name="Karaoz U."/>
            <person name="Brodie E.L."/>
            <person name="Williams K.H."/>
            <person name="Hubbard S.S."/>
            <person name="Banfield J.F."/>
        </authorList>
    </citation>
    <scope>NUCLEOTIDE SEQUENCE [LARGE SCALE GENOMIC DNA]</scope>
</reference>
<gene>
    <name evidence="1" type="ORF">A2372_01270</name>
</gene>
<proteinExistence type="predicted"/>
<dbReference type="EMBL" id="MGIT01000003">
    <property type="protein sequence ID" value="OGM92797.1"/>
    <property type="molecule type" value="Genomic_DNA"/>
</dbReference>
<evidence type="ECO:0000313" key="2">
    <source>
        <dbReference type="Proteomes" id="UP000176422"/>
    </source>
</evidence>
<comment type="caution">
    <text evidence="1">The sequence shown here is derived from an EMBL/GenBank/DDBJ whole genome shotgun (WGS) entry which is preliminary data.</text>
</comment>
<dbReference type="SUPFAM" id="SSF143100">
    <property type="entry name" value="TTHA1013/TTHA0281-like"/>
    <property type="match status" value="1"/>
</dbReference>
<dbReference type="PANTHER" id="PTHR34504">
    <property type="entry name" value="ANTITOXIN HICB"/>
    <property type="match status" value="1"/>
</dbReference>
<dbReference type="Proteomes" id="UP000176422">
    <property type="component" value="Unassembled WGS sequence"/>
</dbReference>
<dbReference type="PANTHER" id="PTHR34504:SF2">
    <property type="entry name" value="UPF0150 PROTEIN SSL0259"/>
    <property type="match status" value="1"/>
</dbReference>
<dbReference type="Gene3D" id="3.30.160.250">
    <property type="match status" value="1"/>
</dbReference>
<sequence length="72" mass="7969">MTYRFTSIINKEGNIYVAKCAELGVVSQGKSIEIANKNLKEAVGLYLEDNPKGKKNSLKEHPVITTFELANV</sequence>
<accession>A0A1F8DW14</accession>
<dbReference type="AlphaFoldDB" id="A0A1F8DW14"/>
<name>A0A1F8DW14_9BACT</name>
<dbReference type="InterPro" id="IPR051404">
    <property type="entry name" value="TA_system_antitoxin"/>
</dbReference>
<protein>
    <recommendedName>
        <fullName evidence="3">HicB-like antitoxin of toxin-antitoxin system domain-containing protein</fullName>
    </recommendedName>
</protein>
<organism evidence="1 2">
    <name type="scientific">Candidatus Wolfebacteria bacterium RIFOXYB1_FULL_54_12</name>
    <dbReference type="NCBI Taxonomy" id="1802559"/>
    <lineage>
        <taxon>Bacteria</taxon>
        <taxon>Candidatus Wolfeibacteriota</taxon>
    </lineage>
</organism>